<evidence type="ECO:0000313" key="3">
    <source>
        <dbReference type="Proteomes" id="UP000318437"/>
    </source>
</evidence>
<evidence type="ECO:0000313" key="2">
    <source>
        <dbReference type="EMBL" id="TWU27614.1"/>
    </source>
</evidence>
<keyword evidence="3" id="KW-1185">Reference proteome</keyword>
<dbReference type="Proteomes" id="UP000318437">
    <property type="component" value="Unassembled WGS sequence"/>
</dbReference>
<feature type="region of interest" description="Disordered" evidence="1">
    <location>
        <begin position="183"/>
        <end position="203"/>
    </location>
</feature>
<name>A0A5C6CVC1_9BACT</name>
<dbReference type="OrthoDB" id="7554712at2"/>
<dbReference type="EMBL" id="SJPS01000003">
    <property type="protein sequence ID" value="TWU27614.1"/>
    <property type="molecule type" value="Genomic_DNA"/>
</dbReference>
<evidence type="ECO:0000256" key="1">
    <source>
        <dbReference type="SAM" id="MobiDB-lite"/>
    </source>
</evidence>
<dbReference type="RefSeq" id="WP_146450798.1">
    <property type="nucleotide sequence ID" value="NZ_SJPS01000003.1"/>
</dbReference>
<reference evidence="2 3" key="1">
    <citation type="submission" date="2019-02" db="EMBL/GenBank/DDBJ databases">
        <title>Deep-cultivation of Planctomycetes and their phenomic and genomic characterization uncovers novel biology.</title>
        <authorList>
            <person name="Wiegand S."/>
            <person name="Jogler M."/>
            <person name="Boedeker C."/>
            <person name="Pinto D."/>
            <person name="Vollmers J."/>
            <person name="Rivas-Marin E."/>
            <person name="Kohn T."/>
            <person name="Peeters S.H."/>
            <person name="Heuer A."/>
            <person name="Rast P."/>
            <person name="Oberbeckmann S."/>
            <person name="Bunk B."/>
            <person name="Jeske O."/>
            <person name="Meyerdierks A."/>
            <person name="Storesund J.E."/>
            <person name="Kallscheuer N."/>
            <person name="Luecker S."/>
            <person name="Lage O.M."/>
            <person name="Pohl T."/>
            <person name="Merkel B.J."/>
            <person name="Hornburger P."/>
            <person name="Mueller R.-W."/>
            <person name="Bruemmer F."/>
            <person name="Labrenz M."/>
            <person name="Spormann A.M."/>
            <person name="Op Den Camp H."/>
            <person name="Overmann J."/>
            <person name="Amann R."/>
            <person name="Jetten M.S.M."/>
            <person name="Mascher T."/>
            <person name="Medema M.H."/>
            <person name="Devos D.P."/>
            <person name="Kaster A.-K."/>
            <person name="Ovreas L."/>
            <person name="Rohde M."/>
            <person name="Galperin M.Y."/>
            <person name="Jogler C."/>
        </authorList>
    </citation>
    <scope>NUCLEOTIDE SEQUENCE [LARGE SCALE GENOMIC DNA]</scope>
    <source>
        <strain evidence="2 3">Pla144</strain>
    </source>
</reference>
<gene>
    <name evidence="2" type="ORF">Pla144_23910</name>
</gene>
<dbReference type="AlphaFoldDB" id="A0A5C6CVC1"/>
<organism evidence="2 3">
    <name type="scientific">Bythopirellula polymerisocia</name>
    <dbReference type="NCBI Taxonomy" id="2528003"/>
    <lineage>
        <taxon>Bacteria</taxon>
        <taxon>Pseudomonadati</taxon>
        <taxon>Planctomycetota</taxon>
        <taxon>Planctomycetia</taxon>
        <taxon>Pirellulales</taxon>
        <taxon>Lacipirellulaceae</taxon>
        <taxon>Bythopirellula</taxon>
    </lineage>
</organism>
<protein>
    <submittedName>
        <fullName evidence="2">Uncharacterized protein</fullName>
    </submittedName>
</protein>
<sequence>MAKPDNLKTSTSVIVDLPAEKFDLADWIVHFSNEEYVACTPATGAHKVMYVYRAGDGRWVFRNDETAAGFLMTQLYREEIMEPQHIFLVSPRTKGRLLGCVPLTLQITWDMKVEPVDKNRSKFTCTVGARLNPLLFIAGLLIRLSYWTEAHTEEETPHFAESAARWATRDDPEQRPTYVGAIGQFPVMPSPTLPPSSDRRELS</sequence>
<comment type="caution">
    <text evidence="2">The sequence shown here is derived from an EMBL/GenBank/DDBJ whole genome shotgun (WGS) entry which is preliminary data.</text>
</comment>
<proteinExistence type="predicted"/>
<accession>A0A5C6CVC1</accession>